<dbReference type="Gene3D" id="1.10.1130.10">
    <property type="entry name" value="Flavocytochrome C3, Chain A"/>
    <property type="match status" value="1"/>
</dbReference>
<dbReference type="InterPro" id="IPR023155">
    <property type="entry name" value="Cyt_c-552/4"/>
</dbReference>
<organism evidence="3 4">
    <name type="scientific">Candidatus Acidulodesulfobacterium ferriphilum</name>
    <dbReference type="NCBI Taxonomy" id="2597223"/>
    <lineage>
        <taxon>Bacteria</taxon>
        <taxon>Deltaproteobacteria</taxon>
        <taxon>Candidatus Acidulodesulfobacterales</taxon>
        <taxon>Candidatus Acidulodesulfobacterium</taxon>
    </lineage>
</organism>
<feature type="transmembrane region" description="Helical" evidence="1">
    <location>
        <begin position="29"/>
        <end position="52"/>
    </location>
</feature>
<proteinExistence type="predicted"/>
<evidence type="ECO:0000313" key="4">
    <source>
        <dbReference type="Proteomes" id="UP000320813"/>
    </source>
</evidence>
<feature type="domain" description="Cytochrome c-552/4" evidence="2">
    <location>
        <begin position="111"/>
        <end position="163"/>
    </location>
</feature>
<keyword evidence="1" id="KW-0472">Membrane</keyword>
<protein>
    <recommendedName>
        <fullName evidence="2">Cytochrome c-552/4 domain-containing protein</fullName>
    </recommendedName>
</protein>
<dbReference type="EMBL" id="SGBD01000007">
    <property type="protein sequence ID" value="RZD13789.1"/>
    <property type="molecule type" value="Genomic_DNA"/>
</dbReference>
<gene>
    <name evidence="3" type="ORF">EVJ47_08925</name>
</gene>
<dbReference type="AlphaFoldDB" id="A0A519B904"/>
<evidence type="ECO:0000313" key="3">
    <source>
        <dbReference type="EMBL" id="RZD13789.1"/>
    </source>
</evidence>
<accession>A0A519B904</accession>
<sequence>MKHKKYKSLHALQGIFDIFRFKRLKNSPLYLPIILIPLLFASIIFLTVYVYAKVNARNQNADKKYLYLKKLAAHKNTHKFLNIYWKTPIDEGKPPYYKWPEIQKSLSPSSCMACHYDQYEEWKNSRMAHSMDAGVVAQLLLKKMTSKHWKPWVTSCLSCHSPIGEYYVEQGGYKGLTGKEKNILKNGSKGQKAMVAALNMLKMPMGKGALSVSCAACHVRYYRRFGPGVKKYMKEGKIAHGGFIPAAAFTGSYFCIKCHQFGQDQRRLDGKLFENTYGEWKQSIYAKRGISCEVCHNPQGSMAFKSIYNKNFILKAVTIHLKKVNINSGNVQTILSLTNSGVGHDFPTYTTPKVILNVGQENIAGKVIKKSVKSYIIGWSVSLNLKKQYFDTRLKPFQTAKLIYGRPLVEGAQYLKAWIYVEPESHYIRFFKTFLKIKRLPKIIKILFSKALRQDLESKYLLWEKQIKIN</sequence>
<keyword evidence="1" id="KW-0812">Transmembrane</keyword>
<dbReference type="SUPFAM" id="SSF48695">
    <property type="entry name" value="Multiheme cytochromes"/>
    <property type="match status" value="1"/>
</dbReference>
<evidence type="ECO:0000256" key="1">
    <source>
        <dbReference type="SAM" id="Phobius"/>
    </source>
</evidence>
<name>A0A519B904_9DELT</name>
<dbReference type="Proteomes" id="UP000320813">
    <property type="component" value="Unassembled WGS sequence"/>
</dbReference>
<dbReference type="InterPro" id="IPR036280">
    <property type="entry name" value="Multihaem_cyt_sf"/>
</dbReference>
<comment type="caution">
    <text evidence="3">The sequence shown here is derived from an EMBL/GenBank/DDBJ whole genome shotgun (WGS) entry which is preliminary data.</text>
</comment>
<keyword evidence="1" id="KW-1133">Transmembrane helix</keyword>
<evidence type="ECO:0000259" key="2">
    <source>
        <dbReference type="Pfam" id="PF13435"/>
    </source>
</evidence>
<feature type="domain" description="Cytochrome c-552/4" evidence="2">
    <location>
        <begin position="214"/>
        <end position="296"/>
    </location>
</feature>
<dbReference type="Pfam" id="PF13435">
    <property type="entry name" value="Cytochrome_C554"/>
    <property type="match status" value="2"/>
</dbReference>
<reference evidence="3 4" key="1">
    <citation type="submission" date="2019-01" db="EMBL/GenBank/DDBJ databases">
        <title>Insights into ecological role of a new deltaproteobacterial order Candidatus Sinidesulfobacterales (Sva0485) by metagenomics and metatranscriptomics.</title>
        <authorList>
            <person name="Tan S."/>
            <person name="Liu J."/>
            <person name="Fang Y."/>
            <person name="Hedlund B.P."/>
            <person name="Lian Z.H."/>
            <person name="Huang L.Y."/>
            <person name="Li J.T."/>
            <person name="Huang L.N."/>
            <person name="Li W.J."/>
            <person name="Jiang H.C."/>
            <person name="Dong H.L."/>
            <person name="Shu W.S."/>
        </authorList>
    </citation>
    <scope>NUCLEOTIDE SEQUENCE [LARGE SCALE GENOMIC DNA]</scope>
    <source>
        <strain evidence="3">AP3</strain>
    </source>
</reference>